<keyword evidence="3" id="KW-1185">Reference proteome</keyword>
<feature type="transmembrane region" description="Helical" evidence="1">
    <location>
        <begin position="100"/>
        <end position="124"/>
    </location>
</feature>
<accession>A0ABY4N5I7</accession>
<keyword evidence="1" id="KW-0812">Transmembrane</keyword>
<evidence type="ECO:0000313" key="3">
    <source>
        <dbReference type="Proteomes" id="UP001055868"/>
    </source>
</evidence>
<dbReference type="Proteomes" id="UP001055868">
    <property type="component" value="Chromosome"/>
</dbReference>
<name>A0ABY4N5I7_9MICO</name>
<reference evidence="2" key="1">
    <citation type="submission" date="2022-05" db="EMBL/GenBank/DDBJ databases">
        <title>Genomic analysis of Brachybacterium sp. CBA3104.</title>
        <authorList>
            <person name="Roh S.W."/>
            <person name="Kim Y.B."/>
            <person name="Kim Y."/>
        </authorList>
    </citation>
    <scope>NUCLEOTIDE SEQUENCE</scope>
    <source>
        <strain evidence="2">CBA3104</strain>
    </source>
</reference>
<protein>
    <submittedName>
        <fullName evidence="2">DUF805 domain-containing protein</fullName>
    </submittedName>
</protein>
<organism evidence="2 3">
    <name type="scientific">Brachybacterium kimchii</name>
    <dbReference type="NCBI Taxonomy" id="2942909"/>
    <lineage>
        <taxon>Bacteria</taxon>
        <taxon>Bacillati</taxon>
        <taxon>Actinomycetota</taxon>
        <taxon>Actinomycetes</taxon>
        <taxon>Micrococcales</taxon>
        <taxon>Dermabacteraceae</taxon>
        <taxon>Brachybacterium</taxon>
    </lineage>
</organism>
<evidence type="ECO:0000256" key="1">
    <source>
        <dbReference type="SAM" id="Phobius"/>
    </source>
</evidence>
<dbReference type="PANTHER" id="PTHR34980:SF2">
    <property type="entry name" value="INNER MEMBRANE PROTEIN YHAH-RELATED"/>
    <property type="match status" value="1"/>
</dbReference>
<dbReference type="EMBL" id="CP097218">
    <property type="protein sequence ID" value="UQN29826.1"/>
    <property type="molecule type" value="Genomic_DNA"/>
</dbReference>
<keyword evidence="1" id="KW-0472">Membrane</keyword>
<dbReference type="PANTHER" id="PTHR34980">
    <property type="entry name" value="INNER MEMBRANE PROTEIN-RELATED-RELATED"/>
    <property type="match status" value="1"/>
</dbReference>
<gene>
    <name evidence="2" type="ORF">M4486_00280</name>
</gene>
<evidence type="ECO:0000313" key="2">
    <source>
        <dbReference type="EMBL" id="UQN29826.1"/>
    </source>
</evidence>
<keyword evidence="1" id="KW-1133">Transmembrane helix</keyword>
<dbReference type="Pfam" id="PF05656">
    <property type="entry name" value="DUF805"/>
    <property type="match status" value="1"/>
</dbReference>
<feature type="transmembrane region" description="Helical" evidence="1">
    <location>
        <begin position="45"/>
        <end position="69"/>
    </location>
</feature>
<dbReference type="RefSeq" id="WP_249478997.1">
    <property type="nucleotide sequence ID" value="NZ_CP097218.1"/>
</dbReference>
<sequence length="182" mass="19473">MNRPVPKRVAAQLDRPVHVSGPIRALSRMVGNFATFSGRASRSEFWWAQLAVLLLFVIPVLLCVIGGVVGSAWVEQKAKETEAGGEPAFMGPTFGDSPGMALVVFGVMLVVMLVIALIVPSLSLQCRRLRDAGFSGLFLLLNLIPYLGPLVLLVFAFLPSAPEGARYDVPQRRAATQVAAGS</sequence>
<proteinExistence type="predicted"/>
<dbReference type="InterPro" id="IPR008523">
    <property type="entry name" value="DUF805"/>
</dbReference>
<feature type="transmembrane region" description="Helical" evidence="1">
    <location>
        <begin position="136"/>
        <end position="158"/>
    </location>
</feature>